<comment type="caution">
    <text evidence="3">The sequence shown here is derived from an EMBL/GenBank/DDBJ whole genome shotgun (WGS) entry which is preliminary data.</text>
</comment>
<dbReference type="CDD" id="cd01830">
    <property type="entry name" value="XynE_like"/>
    <property type="match status" value="1"/>
</dbReference>
<feature type="signal peptide" evidence="1">
    <location>
        <begin position="1"/>
        <end position="29"/>
    </location>
</feature>
<dbReference type="SUPFAM" id="SSF52266">
    <property type="entry name" value="SGNH hydrolase"/>
    <property type="match status" value="1"/>
</dbReference>
<dbReference type="EMBL" id="JBIAZU010000002">
    <property type="protein sequence ID" value="MFF5289607.1"/>
    <property type="molecule type" value="Genomic_DNA"/>
</dbReference>
<organism evidence="3 4">
    <name type="scientific">Paractinoplanes globisporus</name>
    <dbReference type="NCBI Taxonomy" id="113565"/>
    <lineage>
        <taxon>Bacteria</taxon>
        <taxon>Bacillati</taxon>
        <taxon>Actinomycetota</taxon>
        <taxon>Actinomycetes</taxon>
        <taxon>Micromonosporales</taxon>
        <taxon>Micromonosporaceae</taxon>
        <taxon>Paractinoplanes</taxon>
    </lineage>
</organism>
<feature type="domain" description="SGNH hydrolase-type esterase" evidence="2">
    <location>
        <begin position="210"/>
        <end position="404"/>
    </location>
</feature>
<dbReference type="InterPro" id="IPR053140">
    <property type="entry name" value="GDSL_Rv0518-like"/>
</dbReference>
<dbReference type="GO" id="GO:0016787">
    <property type="term" value="F:hydrolase activity"/>
    <property type="evidence" value="ECO:0007669"/>
    <property type="project" value="UniProtKB-KW"/>
</dbReference>
<dbReference type="InterPro" id="IPR013830">
    <property type="entry name" value="SGNH_hydro"/>
</dbReference>
<keyword evidence="3" id="KW-0378">Hydrolase</keyword>
<evidence type="ECO:0000313" key="3">
    <source>
        <dbReference type="EMBL" id="MFF5289607.1"/>
    </source>
</evidence>
<sequence>MSIRALRATLIALLTSLVVASMTATPAQAHPGRHWTATWETANIAAAPDPFGGTNWADGFENQSLRQPVRVSRGGSEVRIRISNVYGAGPLRVTGASIARAADGAAVQPGSLRPVTFNGRRSTVVPAGRQANSDAVSLRVTALEELTVTLYFADRTGPATFHPFALATSYRAAGNHLTDKSSDAYTETSQSWYYLAGVDVSGRPGDAVVAFGDSITDGSFSTPDANNRYPDELAERLVAAGSHKAVVNAGIGGNKVLTDNNPGFGDRATARFGRDALGQPGVRTVIVLEGINDIGLGEGPEAVPVTAQQLIGGYRTLIRAAHARGVKMIGATILPFAGVIYPGYYTERGEQVRDAVNDWIRTSGEYDAVADFDRALADPADPDRLNPAYDGGDGLHPNDAGMRAMAQTIDLDEL</sequence>
<gene>
    <name evidence="3" type="ORF">ACFY35_09220</name>
</gene>
<evidence type="ECO:0000256" key="1">
    <source>
        <dbReference type="SAM" id="SignalP"/>
    </source>
</evidence>
<dbReference type="PANTHER" id="PTHR43784:SF2">
    <property type="entry name" value="GDSL-LIKE LIPASE_ACYLHYDROLASE, PUTATIVE (AFU_ORTHOLOGUE AFUA_2G00820)-RELATED"/>
    <property type="match status" value="1"/>
</dbReference>
<evidence type="ECO:0000259" key="2">
    <source>
        <dbReference type="Pfam" id="PF13472"/>
    </source>
</evidence>
<dbReference type="PANTHER" id="PTHR43784">
    <property type="entry name" value="GDSL-LIKE LIPASE/ACYLHYDROLASE, PUTATIVE (AFU_ORTHOLOGUE AFUA_2G00820)-RELATED"/>
    <property type="match status" value="1"/>
</dbReference>
<dbReference type="Proteomes" id="UP001602245">
    <property type="component" value="Unassembled WGS sequence"/>
</dbReference>
<dbReference type="InterPro" id="IPR036514">
    <property type="entry name" value="SGNH_hydro_sf"/>
</dbReference>
<keyword evidence="4" id="KW-1185">Reference proteome</keyword>
<dbReference type="RefSeq" id="WP_020518328.1">
    <property type="nucleotide sequence ID" value="NZ_JBIAZU010000002.1"/>
</dbReference>
<dbReference type="Pfam" id="PF13472">
    <property type="entry name" value="Lipase_GDSL_2"/>
    <property type="match status" value="1"/>
</dbReference>
<feature type="chain" id="PRO_5046009241" evidence="1">
    <location>
        <begin position="30"/>
        <end position="414"/>
    </location>
</feature>
<protein>
    <submittedName>
        <fullName evidence="3">SGNH/GDSL hydrolase family protein</fullName>
    </submittedName>
</protein>
<keyword evidence="1" id="KW-0732">Signal</keyword>
<proteinExistence type="predicted"/>
<name>A0ABW6WCD2_9ACTN</name>
<reference evidence="3 4" key="1">
    <citation type="submission" date="2024-10" db="EMBL/GenBank/DDBJ databases">
        <title>The Natural Products Discovery Center: Release of the First 8490 Sequenced Strains for Exploring Actinobacteria Biosynthetic Diversity.</title>
        <authorList>
            <person name="Kalkreuter E."/>
            <person name="Kautsar S.A."/>
            <person name="Yang D."/>
            <person name="Bader C.D."/>
            <person name="Teijaro C.N."/>
            <person name="Fluegel L."/>
            <person name="Davis C.M."/>
            <person name="Simpson J.R."/>
            <person name="Lauterbach L."/>
            <person name="Steele A.D."/>
            <person name="Gui C."/>
            <person name="Meng S."/>
            <person name="Li G."/>
            <person name="Viehrig K."/>
            <person name="Ye F."/>
            <person name="Su P."/>
            <person name="Kiefer A.F."/>
            <person name="Nichols A."/>
            <person name="Cepeda A.J."/>
            <person name="Yan W."/>
            <person name="Fan B."/>
            <person name="Jiang Y."/>
            <person name="Adhikari A."/>
            <person name="Zheng C.-J."/>
            <person name="Schuster L."/>
            <person name="Cowan T.M."/>
            <person name="Smanski M.J."/>
            <person name="Chevrette M.G."/>
            <person name="De Carvalho L.P.S."/>
            <person name="Shen B."/>
        </authorList>
    </citation>
    <scope>NUCLEOTIDE SEQUENCE [LARGE SCALE GENOMIC DNA]</scope>
    <source>
        <strain evidence="3 4">NPDC000087</strain>
    </source>
</reference>
<evidence type="ECO:0000313" key="4">
    <source>
        <dbReference type="Proteomes" id="UP001602245"/>
    </source>
</evidence>
<dbReference type="Gene3D" id="3.40.50.1110">
    <property type="entry name" value="SGNH hydrolase"/>
    <property type="match status" value="1"/>
</dbReference>
<accession>A0ABW6WCD2</accession>